<feature type="transmembrane region" description="Helical" evidence="15">
    <location>
        <begin position="6"/>
        <end position="28"/>
    </location>
</feature>
<dbReference type="InterPro" id="IPR002809">
    <property type="entry name" value="EMC3/TMCO1"/>
</dbReference>
<comment type="similarity">
    <text evidence="2">Belongs to the TMCO1 family.</text>
</comment>
<reference evidence="16" key="1">
    <citation type="submission" date="2021-01" db="EMBL/GenBank/DDBJ databases">
        <authorList>
            <person name="Corre E."/>
            <person name="Pelletier E."/>
            <person name="Niang G."/>
            <person name="Scheremetjew M."/>
            <person name="Finn R."/>
            <person name="Kale V."/>
            <person name="Holt S."/>
            <person name="Cochrane G."/>
            <person name="Meng A."/>
            <person name="Brown T."/>
            <person name="Cohen L."/>
        </authorList>
    </citation>
    <scope>NUCLEOTIDE SEQUENCE</scope>
    <source>
        <strain evidence="16">CCMP3278</strain>
    </source>
</reference>
<evidence type="ECO:0000256" key="6">
    <source>
        <dbReference type="ARBA" id="ARBA00022692"/>
    </source>
</evidence>
<evidence type="ECO:0000256" key="2">
    <source>
        <dbReference type="ARBA" id="ARBA00006537"/>
    </source>
</evidence>
<accession>A0A7S0ZBL7</accession>
<evidence type="ECO:0000256" key="11">
    <source>
        <dbReference type="ARBA" id="ARBA00023065"/>
    </source>
</evidence>
<keyword evidence="6 15" id="KW-0812">Transmembrane</keyword>
<evidence type="ECO:0000256" key="9">
    <source>
        <dbReference type="ARBA" id="ARBA00022989"/>
    </source>
</evidence>
<dbReference type="GO" id="GO:0005262">
    <property type="term" value="F:calcium channel activity"/>
    <property type="evidence" value="ECO:0007669"/>
    <property type="project" value="UniProtKB-KW"/>
</dbReference>
<dbReference type="PANTHER" id="PTHR20917">
    <property type="entry name" value="PNAS-RELATED"/>
    <property type="match status" value="1"/>
</dbReference>
<evidence type="ECO:0000256" key="5">
    <source>
        <dbReference type="ARBA" id="ARBA00022673"/>
    </source>
</evidence>
<dbReference type="GO" id="GO:0005789">
    <property type="term" value="C:endoplasmic reticulum membrane"/>
    <property type="evidence" value="ECO:0007669"/>
    <property type="project" value="UniProtKB-SubCell"/>
</dbReference>
<keyword evidence="9 15" id="KW-1133">Transmembrane helix</keyword>
<evidence type="ECO:0000256" key="7">
    <source>
        <dbReference type="ARBA" id="ARBA00022824"/>
    </source>
</evidence>
<proteinExistence type="inferred from homology"/>
<keyword evidence="10 14" id="KW-0175">Coiled coil</keyword>
<dbReference type="Pfam" id="PF01956">
    <property type="entry name" value="EMC3_TMCO1"/>
    <property type="match status" value="1"/>
</dbReference>
<sequence length="189" mass="21977">MDLTAVYILGLVVLMTFSVEGLSWYVLYRTDEYKRNSLRIKELNVNLEKEKSTLVALDKRKAHEKKVARLEEDLKAATAELSRSKFKLNIFVSMCYMVMYYYLNNYVFNNSGPIGKVPFEPMFMAKSFVHRGIQSEDVKEIGFAFMYAISSMSVKANIQKALGFSPPRSNFDAWEDQKKNTEKYMEKYS</sequence>
<keyword evidence="13" id="KW-0407">Ion channel</keyword>
<keyword evidence="11" id="KW-0406">Ion transport</keyword>
<feature type="coiled-coil region" evidence="14">
    <location>
        <begin position="40"/>
        <end position="87"/>
    </location>
</feature>
<gene>
    <name evidence="16" type="ORF">TOLI1172_LOCUS1204</name>
</gene>
<keyword evidence="7" id="KW-0256">Endoplasmic reticulum</keyword>
<dbReference type="InterPro" id="IPR008559">
    <property type="entry name" value="TMCO1"/>
</dbReference>
<evidence type="ECO:0000256" key="13">
    <source>
        <dbReference type="ARBA" id="ARBA00023303"/>
    </source>
</evidence>
<evidence type="ECO:0000256" key="4">
    <source>
        <dbReference type="ARBA" id="ARBA00022568"/>
    </source>
</evidence>
<dbReference type="EMBL" id="HBFP01001662">
    <property type="protein sequence ID" value="CAD8816816.1"/>
    <property type="molecule type" value="Transcribed_RNA"/>
</dbReference>
<evidence type="ECO:0008006" key="17">
    <source>
        <dbReference type="Google" id="ProtNLM"/>
    </source>
</evidence>
<name>A0A7S0ZBL7_9RHOD</name>
<organism evidence="16">
    <name type="scientific">Timspurckia oligopyrenoides</name>
    <dbReference type="NCBI Taxonomy" id="708627"/>
    <lineage>
        <taxon>Eukaryota</taxon>
        <taxon>Rhodophyta</taxon>
        <taxon>Bangiophyceae</taxon>
        <taxon>Porphyridiales</taxon>
        <taxon>Porphyridiaceae</taxon>
        <taxon>Timspurckia</taxon>
    </lineage>
</organism>
<evidence type="ECO:0000256" key="3">
    <source>
        <dbReference type="ARBA" id="ARBA00022448"/>
    </source>
</evidence>
<keyword evidence="4" id="KW-0109">Calcium transport</keyword>
<dbReference type="SMART" id="SM01415">
    <property type="entry name" value="DUF106"/>
    <property type="match status" value="1"/>
</dbReference>
<keyword evidence="3" id="KW-0813">Transport</keyword>
<dbReference type="PANTHER" id="PTHR20917:SF0">
    <property type="entry name" value="CALCIUM LOAD-ACTIVATED CALCIUM CHANNEL"/>
    <property type="match status" value="1"/>
</dbReference>
<protein>
    <recommendedName>
        <fullName evidence="17">Calcium load-activated calcium channel</fullName>
    </recommendedName>
</protein>
<keyword evidence="12 15" id="KW-0472">Membrane</keyword>
<keyword evidence="5" id="KW-0107">Calcium channel</keyword>
<evidence type="ECO:0000256" key="1">
    <source>
        <dbReference type="ARBA" id="ARBA00004477"/>
    </source>
</evidence>
<evidence type="ECO:0000256" key="14">
    <source>
        <dbReference type="SAM" id="Coils"/>
    </source>
</evidence>
<dbReference type="GO" id="GO:0032469">
    <property type="term" value="P:endoplasmic reticulum calcium ion homeostasis"/>
    <property type="evidence" value="ECO:0007669"/>
    <property type="project" value="InterPro"/>
</dbReference>
<evidence type="ECO:0000256" key="8">
    <source>
        <dbReference type="ARBA" id="ARBA00022837"/>
    </source>
</evidence>
<comment type="subcellular location">
    <subcellularLocation>
        <location evidence="1">Endoplasmic reticulum membrane</location>
        <topology evidence="1">Multi-pass membrane protein</topology>
    </subcellularLocation>
</comment>
<evidence type="ECO:0000256" key="10">
    <source>
        <dbReference type="ARBA" id="ARBA00023054"/>
    </source>
</evidence>
<evidence type="ECO:0000256" key="12">
    <source>
        <dbReference type="ARBA" id="ARBA00023136"/>
    </source>
</evidence>
<evidence type="ECO:0000313" key="16">
    <source>
        <dbReference type="EMBL" id="CAD8816816.1"/>
    </source>
</evidence>
<keyword evidence="8" id="KW-0106">Calcium</keyword>
<dbReference type="AlphaFoldDB" id="A0A7S0ZBL7"/>
<evidence type="ECO:0000256" key="15">
    <source>
        <dbReference type="SAM" id="Phobius"/>
    </source>
</evidence>